<keyword evidence="1" id="KW-0472">Membrane</keyword>
<sequence>MQDRPRRREVLKLGLAGAAVAGVVGTGILVAGNQFGEAAEEINEVYRGRRIRITAARNVYIDGLPLHVMQNADSSYSSIIDHYRTFASPHDTARAAVESLRGANLVLVSHRGHHQ</sequence>
<dbReference type="GO" id="GO:0042438">
    <property type="term" value="P:melanin biosynthetic process"/>
    <property type="evidence" value="ECO:0007669"/>
    <property type="project" value="InterPro"/>
</dbReference>
<dbReference type="RefSeq" id="WP_149847794.1">
    <property type="nucleotide sequence ID" value="NZ_VUOB01000003.1"/>
</dbReference>
<proteinExistence type="predicted"/>
<organism evidence="2 3">
    <name type="scientific">Solihabitans fulvus</name>
    <dbReference type="NCBI Taxonomy" id="1892852"/>
    <lineage>
        <taxon>Bacteria</taxon>
        <taxon>Bacillati</taxon>
        <taxon>Actinomycetota</taxon>
        <taxon>Actinomycetes</taxon>
        <taxon>Pseudonocardiales</taxon>
        <taxon>Pseudonocardiaceae</taxon>
        <taxon>Solihabitans</taxon>
    </lineage>
</organism>
<protein>
    <recommendedName>
        <fullName evidence="4">Tyrosinase co-factor MelC1</fullName>
    </recommendedName>
</protein>
<dbReference type="Pfam" id="PF06236">
    <property type="entry name" value="MelC1"/>
    <property type="match status" value="1"/>
</dbReference>
<gene>
    <name evidence="2" type="ORF">F0L68_02760</name>
</gene>
<dbReference type="AlphaFoldDB" id="A0A5B2XRM2"/>
<evidence type="ECO:0000256" key="1">
    <source>
        <dbReference type="SAM" id="Phobius"/>
    </source>
</evidence>
<dbReference type="EMBL" id="VUOB01000003">
    <property type="protein sequence ID" value="KAA2266056.1"/>
    <property type="molecule type" value="Genomic_DNA"/>
</dbReference>
<dbReference type="Gene3D" id="3.30.1880.10">
    <property type="entry name" value="protein ne1242 domain like"/>
    <property type="match status" value="1"/>
</dbReference>
<accession>A0A5B2XRM2</accession>
<dbReference type="InterPro" id="IPR010928">
    <property type="entry name" value="MelC1"/>
</dbReference>
<keyword evidence="1" id="KW-1133">Transmembrane helix</keyword>
<keyword evidence="3" id="KW-1185">Reference proteome</keyword>
<name>A0A5B2XRM2_9PSEU</name>
<evidence type="ECO:0000313" key="2">
    <source>
        <dbReference type="EMBL" id="KAA2266056.1"/>
    </source>
</evidence>
<dbReference type="Proteomes" id="UP000323454">
    <property type="component" value="Unassembled WGS sequence"/>
</dbReference>
<reference evidence="2 3" key="1">
    <citation type="submission" date="2019-09" db="EMBL/GenBank/DDBJ databases">
        <title>Goodfellowia gen. nov., a new genus of the Pseudonocardineae related to Actinoalloteichus, containing Goodfellowia coeruleoviolacea gen. nov., comb. nov. gen. nov., comb. nov.</title>
        <authorList>
            <person name="Labeda D."/>
        </authorList>
    </citation>
    <scope>NUCLEOTIDE SEQUENCE [LARGE SCALE GENOMIC DNA]</scope>
    <source>
        <strain evidence="2 3">AN110305</strain>
    </source>
</reference>
<dbReference type="GO" id="GO:0005507">
    <property type="term" value="F:copper ion binding"/>
    <property type="evidence" value="ECO:0007669"/>
    <property type="project" value="InterPro"/>
</dbReference>
<dbReference type="InterPro" id="IPR023199">
    <property type="entry name" value="GriE/MELC1_sf"/>
</dbReference>
<reference evidence="2 3" key="2">
    <citation type="submission" date="2019-09" db="EMBL/GenBank/DDBJ databases">
        <authorList>
            <person name="Jin C."/>
        </authorList>
    </citation>
    <scope>NUCLEOTIDE SEQUENCE [LARGE SCALE GENOMIC DNA]</scope>
    <source>
        <strain evidence="2 3">AN110305</strain>
    </source>
</reference>
<comment type="caution">
    <text evidence="2">The sequence shown here is derived from an EMBL/GenBank/DDBJ whole genome shotgun (WGS) entry which is preliminary data.</text>
</comment>
<keyword evidence="1" id="KW-0812">Transmembrane</keyword>
<feature type="transmembrane region" description="Helical" evidence="1">
    <location>
        <begin position="12"/>
        <end position="32"/>
    </location>
</feature>
<evidence type="ECO:0008006" key="4">
    <source>
        <dbReference type="Google" id="ProtNLM"/>
    </source>
</evidence>
<evidence type="ECO:0000313" key="3">
    <source>
        <dbReference type="Proteomes" id="UP000323454"/>
    </source>
</evidence>
<dbReference type="OrthoDB" id="3405860at2"/>